<reference evidence="1" key="1">
    <citation type="submission" date="2021-06" db="EMBL/GenBank/DDBJ databases">
        <authorList>
            <person name="Kallberg Y."/>
            <person name="Tangrot J."/>
            <person name="Rosling A."/>
        </authorList>
    </citation>
    <scope>NUCLEOTIDE SEQUENCE</scope>
    <source>
        <strain evidence="1">MA453B</strain>
    </source>
</reference>
<protein>
    <submittedName>
        <fullName evidence="1">21563_t:CDS:1</fullName>
    </submittedName>
</protein>
<evidence type="ECO:0000313" key="1">
    <source>
        <dbReference type="EMBL" id="CAG8708812.1"/>
    </source>
</evidence>
<accession>A0A9N9HWE1</accession>
<gene>
    <name evidence="1" type="ORF">DERYTH_LOCUS13447</name>
</gene>
<proteinExistence type="predicted"/>
<dbReference type="AlphaFoldDB" id="A0A9N9HWE1"/>
<keyword evidence="2" id="KW-1185">Reference proteome</keyword>
<evidence type="ECO:0000313" key="2">
    <source>
        <dbReference type="Proteomes" id="UP000789405"/>
    </source>
</evidence>
<dbReference type="EMBL" id="CAJVPY010009446">
    <property type="protein sequence ID" value="CAG8708812.1"/>
    <property type="molecule type" value="Genomic_DNA"/>
</dbReference>
<organism evidence="1 2">
    <name type="scientific">Dentiscutata erythropus</name>
    <dbReference type="NCBI Taxonomy" id="1348616"/>
    <lineage>
        <taxon>Eukaryota</taxon>
        <taxon>Fungi</taxon>
        <taxon>Fungi incertae sedis</taxon>
        <taxon>Mucoromycota</taxon>
        <taxon>Glomeromycotina</taxon>
        <taxon>Glomeromycetes</taxon>
        <taxon>Diversisporales</taxon>
        <taxon>Gigasporaceae</taxon>
        <taxon>Dentiscutata</taxon>
    </lineage>
</organism>
<feature type="non-terminal residue" evidence="1">
    <location>
        <position position="1"/>
    </location>
</feature>
<sequence length="118" mass="13320">EEVNGYEGSGGWENSYTKFVQKRNRSPSNEAYRNTGALRKLEALQKRPMVPESCVARLVRDLLGRAKHLMDSSVSFPSYPASRKLLAAFLAWLEASGRVSEMAICLAAWKKAKELWQE</sequence>
<comment type="caution">
    <text evidence="1">The sequence shown here is derived from an EMBL/GenBank/DDBJ whole genome shotgun (WGS) entry which is preliminary data.</text>
</comment>
<dbReference type="Proteomes" id="UP000789405">
    <property type="component" value="Unassembled WGS sequence"/>
</dbReference>
<name>A0A9N9HWE1_9GLOM</name>